<feature type="compositionally biased region" description="Polar residues" evidence="1">
    <location>
        <begin position="11"/>
        <end position="23"/>
    </location>
</feature>
<gene>
    <name evidence="3" type="ORF">FALBO_13228</name>
</gene>
<protein>
    <submittedName>
        <fullName evidence="3">Uncharacterized protein</fullName>
    </submittedName>
</protein>
<proteinExistence type="predicted"/>
<dbReference type="AlphaFoldDB" id="A0A8H4L1M8"/>
<feature type="compositionally biased region" description="Acidic residues" evidence="1">
    <location>
        <begin position="1"/>
        <end position="10"/>
    </location>
</feature>
<keyword evidence="4" id="KW-1185">Reference proteome</keyword>
<evidence type="ECO:0000256" key="2">
    <source>
        <dbReference type="SAM" id="Phobius"/>
    </source>
</evidence>
<reference evidence="3 4" key="1">
    <citation type="submission" date="2020-01" db="EMBL/GenBank/DDBJ databases">
        <title>Identification and distribution of gene clusters putatively required for synthesis of sphingolipid metabolism inhibitors in phylogenetically diverse species of the filamentous fungus Fusarium.</title>
        <authorList>
            <person name="Kim H.-S."/>
            <person name="Busman M."/>
            <person name="Brown D.W."/>
            <person name="Divon H."/>
            <person name="Uhlig S."/>
            <person name="Proctor R.H."/>
        </authorList>
    </citation>
    <scope>NUCLEOTIDE SEQUENCE [LARGE SCALE GENOMIC DNA]</scope>
    <source>
        <strain evidence="3 4">NRRL 20459</strain>
    </source>
</reference>
<accession>A0A8H4L1M8</accession>
<dbReference type="EMBL" id="JAADYS010002041">
    <property type="protein sequence ID" value="KAF4460010.1"/>
    <property type="molecule type" value="Genomic_DNA"/>
</dbReference>
<sequence length="253" mass="27869">MEDIYGEEQESTSGDRQPLASNRETPKGDLACLLSTLIPVGLVFVVGLIILAVMTTPWPRYAPPEPVFEVGSNPGQNSSPTQQSWKLKRVPFKNTTGASLYPIHSISKLASALATILWLDYAPSAHKTSARHKRRAGEREERAKEQQSGGKTKRKFNKMSQMIAPTNGSIVITPPSSLVQCYLEALLVPQQHVPSFPSTQPLIKYKLSRPKNIGWTLGSLLRKSDNGDWKVVLPEDNSEAFALVMDMATRGTD</sequence>
<evidence type="ECO:0000313" key="3">
    <source>
        <dbReference type="EMBL" id="KAF4460010.1"/>
    </source>
</evidence>
<keyword evidence="2" id="KW-0812">Transmembrane</keyword>
<feature type="region of interest" description="Disordered" evidence="1">
    <location>
        <begin position="1"/>
        <end position="23"/>
    </location>
</feature>
<comment type="caution">
    <text evidence="3">The sequence shown here is derived from an EMBL/GenBank/DDBJ whole genome shotgun (WGS) entry which is preliminary data.</text>
</comment>
<evidence type="ECO:0000256" key="1">
    <source>
        <dbReference type="SAM" id="MobiDB-lite"/>
    </source>
</evidence>
<keyword evidence="2" id="KW-1133">Transmembrane helix</keyword>
<dbReference type="Proteomes" id="UP000554235">
    <property type="component" value="Unassembled WGS sequence"/>
</dbReference>
<keyword evidence="2" id="KW-0472">Membrane</keyword>
<feature type="transmembrane region" description="Helical" evidence="2">
    <location>
        <begin position="30"/>
        <end position="54"/>
    </location>
</feature>
<name>A0A8H4L1M8_9HYPO</name>
<organism evidence="3 4">
    <name type="scientific">Fusarium albosuccineum</name>
    <dbReference type="NCBI Taxonomy" id="1237068"/>
    <lineage>
        <taxon>Eukaryota</taxon>
        <taxon>Fungi</taxon>
        <taxon>Dikarya</taxon>
        <taxon>Ascomycota</taxon>
        <taxon>Pezizomycotina</taxon>
        <taxon>Sordariomycetes</taxon>
        <taxon>Hypocreomycetidae</taxon>
        <taxon>Hypocreales</taxon>
        <taxon>Nectriaceae</taxon>
        <taxon>Fusarium</taxon>
        <taxon>Fusarium decemcellulare species complex</taxon>
    </lineage>
</organism>
<feature type="region of interest" description="Disordered" evidence="1">
    <location>
        <begin position="128"/>
        <end position="157"/>
    </location>
</feature>
<evidence type="ECO:0000313" key="4">
    <source>
        <dbReference type="Proteomes" id="UP000554235"/>
    </source>
</evidence>